<dbReference type="AlphaFoldDB" id="A0A4Z0ZWG4"/>
<feature type="domain" description="Lipocalin/cytosolic fatty-acid binding" evidence="1">
    <location>
        <begin position="70"/>
        <end position="204"/>
    </location>
</feature>
<sequence length="207" mass="23359">MGFLDRSNRKQVVLLLPFFLFYLLNGCSTKDLSFETKEEQNELTIGRLLTFGAVTYLSTSPFDSYAETNVDWNQFLGTWNEIKRIDNSFQSGLSAVSATYSLPGDGTIRVTNQGLSATGETRLDGVALIPNPSVGKLKVSFFFPFFFGDYLVLRIDRQGYQTALIGGPDPNFLWVFSREKTIAPQIETEYIEYAKTIGYDTNRLLSY</sequence>
<dbReference type="InterPro" id="IPR012674">
    <property type="entry name" value="Calycin"/>
</dbReference>
<organism evidence="2 3">
    <name type="scientific">Leptospira jelokensis</name>
    <dbReference type="NCBI Taxonomy" id="2484931"/>
    <lineage>
        <taxon>Bacteria</taxon>
        <taxon>Pseudomonadati</taxon>
        <taxon>Spirochaetota</taxon>
        <taxon>Spirochaetia</taxon>
        <taxon>Leptospirales</taxon>
        <taxon>Leptospiraceae</taxon>
        <taxon>Leptospira</taxon>
    </lineage>
</organism>
<dbReference type="InterPro" id="IPR000566">
    <property type="entry name" value="Lipocln_cytosolic_FA-bd_dom"/>
</dbReference>
<dbReference type="Proteomes" id="UP000297567">
    <property type="component" value="Unassembled WGS sequence"/>
</dbReference>
<dbReference type="InterPro" id="IPR002446">
    <property type="entry name" value="Lipocalin_bac"/>
</dbReference>
<dbReference type="SUPFAM" id="SSF50814">
    <property type="entry name" value="Lipocalins"/>
    <property type="match status" value="1"/>
</dbReference>
<dbReference type="Pfam" id="PF08212">
    <property type="entry name" value="Lipocalin_2"/>
    <property type="match status" value="1"/>
</dbReference>
<evidence type="ECO:0000313" key="3">
    <source>
        <dbReference type="Proteomes" id="UP000297567"/>
    </source>
</evidence>
<dbReference type="PRINTS" id="PR01171">
    <property type="entry name" value="BCTLIPOCALIN"/>
</dbReference>
<proteinExistence type="predicted"/>
<dbReference type="Gene3D" id="2.40.128.20">
    <property type="match status" value="1"/>
</dbReference>
<comment type="caution">
    <text evidence="2">The sequence shown here is derived from an EMBL/GenBank/DDBJ whole genome shotgun (WGS) entry which is preliminary data.</text>
</comment>
<dbReference type="RefSeq" id="WP_135641378.1">
    <property type="nucleotide sequence ID" value="NZ_RQGH01000011.1"/>
</dbReference>
<dbReference type="CDD" id="cd19438">
    <property type="entry name" value="lipocalin_Blc-like"/>
    <property type="match status" value="1"/>
</dbReference>
<accession>A0A4Z0ZWG4</accession>
<evidence type="ECO:0000259" key="1">
    <source>
        <dbReference type="Pfam" id="PF08212"/>
    </source>
</evidence>
<dbReference type="PANTHER" id="PTHR10612">
    <property type="entry name" value="APOLIPOPROTEIN D"/>
    <property type="match status" value="1"/>
</dbReference>
<gene>
    <name evidence="2" type="ORF">EHQ62_06525</name>
</gene>
<evidence type="ECO:0000313" key="2">
    <source>
        <dbReference type="EMBL" id="TGL72463.1"/>
    </source>
</evidence>
<dbReference type="InterPro" id="IPR047202">
    <property type="entry name" value="Lipocalin_Blc-like_dom"/>
</dbReference>
<dbReference type="EMBL" id="RQGH01000011">
    <property type="protein sequence ID" value="TGL72463.1"/>
    <property type="molecule type" value="Genomic_DNA"/>
</dbReference>
<reference evidence="2" key="1">
    <citation type="journal article" date="2019" name="PLoS Negl. Trop. Dis.">
        <title>Revisiting the worldwide diversity of Leptospira species in the environment.</title>
        <authorList>
            <person name="Vincent A.T."/>
            <person name="Schiettekatte O."/>
            <person name="Bourhy P."/>
            <person name="Veyrier F.J."/>
            <person name="Picardeau M."/>
        </authorList>
    </citation>
    <scope>NUCLEOTIDE SEQUENCE [LARGE SCALE GENOMIC DNA]</scope>
    <source>
        <strain evidence="2">201702451</strain>
    </source>
</reference>
<dbReference type="PANTHER" id="PTHR10612:SF34">
    <property type="entry name" value="APOLIPOPROTEIN D"/>
    <property type="match status" value="1"/>
</dbReference>
<name>A0A4Z0ZWG4_9LEPT</name>
<keyword evidence="3" id="KW-1185">Reference proteome</keyword>
<dbReference type="GO" id="GO:0006950">
    <property type="term" value="P:response to stress"/>
    <property type="evidence" value="ECO:0007669"/>
    <property type="project" value="UniProtKB-ARBA"/>
</dbReference>
<protein>
    <submittedName>
        <fullName evidence="2">Lipocalin</fullName>
    </submittedName>
</protein>